<dbReference type="InterPro" id="IPR001791">
    <property type="entry name" value="Laminin_G"/>
</dbReference>
<dbReference type="EMBL" id="ATBP01002210">
    <property type="protein sequence ID" value="ETR66130.1"/>
    <property type="molecule type" value="Genomic_DNA"/>
</dbReference>
<dbReference type="PROSITE" id="PS50025">
    <property type="entry name" value="LAM_G_DOMAIN"/>
    <property type="match status" value="1"/>
</dbReference>
<dbReference type="SUPFAM" id="SSF49899">
    <property type="entry name" value="Concanavalin A-like lectins/glucanases"/>
    <property type="match status" value="1"/>
</dbReference>
<evidence type="ECO:0000313" key="2">
    <source>
        <dbReference type="EMBL" id="ETR66130.1"/>
    </source>
</evidence>
<dbReference type="InterPro" id="IPR013320">
    <property type="entry name" value="ConA-like_dom_sf"/>
</dbReference>
<dbReference type="Proteomes" id="UP000189670">
    <property type="component" value="Unassembled WGS sequence"/>
</dbReference>
<dbReference type="Gene3D" id="2.60.120.200">
    <property type="match status" value="1"/>
</dbReference>
<accession>A0A1V1NU68</accession>
<proteinExistence type="predicted"/>
<dbReference type="SUPFAM" id="SSF103647">
    <property type="entry name" value="TSP type-3 repeat"/>
    <property type="match status" value="1"/>
</dbReference>
<name>A0A1V1NU68_9BACT</name>
<evidence type="ECO:0000259" key="1">
    <source>
        <dbReference type="PROSITE" id="PS50025"/>
    </source>
</evidence>
<sequence length="281" mass="31116">MSIIFTNSAFPDINDGLISYYPFTGNANDESANEKHGIISGAMLTEDRLGNTDSAFNFDGVDDFADMGVMNITLPLTVALWFNSSTINDNWDTLFGWNESSSPYNGIQIMANGYGKIKFRIGAEGTDKTSTSIIDGDSNWHFFVITRDMDNEVKLFVDGNIELTSTVSLTIGTNHNLYIGKSFRPDSYAEYFNGKIDDIRIYNRVLSENEIQSLYNLDNSFTFEDSDSDGVIDQLDLCADTPQGSIVYSDGCPAIRGDFSDNKKLGLEDCIGILQILSETK</sequence>
<gene>
    <name evidence="2" type="ORF">OMM_13209</name>
</gene>
<dbReference type="GO" id="GO:0005509">
    <property type="term" value="F:calcium ion binding"/>
    <property type="evidence" value="ECO:0007669"/>
    <property type="project" value="InterPro"/>
</dbReference>
<dbReference type="Pfam" id="PF13385">
    <property type="entry name" value="Laminin_G_3"/>
    <property type="match status" value="1"/>
</dbReference>
<dbReference type="InterPro" id="IPR028974">
    <property type="entry name" value="TSP_type-3_rpt"/>
</dbReference>
<evidence type="ECO:0000313" key="3">
    <source>
        <dbReference type="Proteomes" id="UP000189670"/>
    </source>
</evidence>
<reference evidence="3" key="1">
    <citation type="submission" date="2012-11" db="EMBL/GenBank/DDBJ databases">
        <authorList>
            <person name="Lucero-Rivera Y.E."/>
            <person name="Tovar-Ramirez D."/>
        </authorList>
    </citation>
    <scope>NUCLEOTIDE SEQUENCE [LARGE SCALE GENOMIC DNA]</scope>
    <source>
        <strain evidence="3">Araruama</strain>
    </source>
</reference>
<protein>
    <submittedName>
        <fullName evidence="2">LamG-like jellyroll fold protein</fullName>
    </submittedName>
</protein>
<feature type="domain" description="Laminin G" evidence="1">
    <location>
        <begin position="45"/>
        <end position="238"/>
    </location>
</feature>
<dbReference type="AlphaFoldDB" id="A0A1V1NU68"/>
<comment type="caution">
    <text evidence="2">The sequence shown here is derived from an EMBL/GenBank/DDBJ whole genome shotgun (WGS) entry which is preliminary data.</text>
</comment>
<organism evidence="2 3">
    <name type="scientific">Candidatus Magnetoglobus multicellularis str. Araruama</name>
    <dbReference type="NCBI Taxonomy" id="890399"/>
    <lineage>
        <taxon>Bacteria</taxon>
        <taxon>Pseudomonadati</taxon>
        <taxon>Thermodesulfobacteriota</taxon>
        <taxon>Desulfobacteria</taxon>
        <taxon>Desulfobacterales</taxon>
        <taxon>Desulfobacteraceae</taxon>
        <taxon>Candidatus Magnetoglobus</taxon>
    </lineage>
</organism>